<reference evidence="2" key="2">
    <citation type="submission" date="2017-02" db="UniProtKB">
        <authorList>
            <consortium name="WormBaseParasite"/>
        </authorList>
    </citation>
    <scope>IDENTIFICATION</scope>
</reference>
<dbReference type="WBParaSite" id="ACAC_0000590801-mRNA-1">
    <property type="protein sequence ID" value="ACAC_0000590801-mRNA-1"/>
    <property type="gene ID" value="ACAC_0000590801"/>
</dbReference>
<name>A0A0K0D763_ANGCA</name>
<sequence length="143" mass="16653">MAISAIDRMMLPVDAFGFSKSSKLGIEVYLNLLLYVTEKMDHLSWLIIDEQMRIVERLVEKTPVEESFKCGRFRPTPELFRVVLNEDICQGDRDAWDSIYEAYPGCRKSNGEEESTRTHGIYNANNTRLSVSHFEHHTHLRFL</sequence>
<reference evidence="1" key="1">
    <citation type="submission" date="2012-09" db="EMBL/GenBank/DDBJ databases">
        <authorList>
            <person name="Martin A.A."/>
        </authorList>
    </citation>
    <scope>NUCLEOTIDE SEQUENCE</scope>
</reference>
<dbReference type="Proteomes" id="UP000035642">
    <property type="component" value="Unassembled WGS sequence"/>
</dbReference>
<dbReference type="Gene3D" id="1.10.3480.20">
    <property type="match status" value="1"/>
</dbReference>
<proteinExistence type="predicted"/>
<organism evidence="1 2">
    <name type="scientific">Angiostrongylus cantonensis</name>
    <name type="common">Rat lungworm</name>
    <dbReference type="NCBI Taxonomy" id="6313"/>
    <lineage>
        <taxon>Eukaryota</taxon>
        <taxon>Metazoa</taxon>
        <taxon>Ecdysozoa</taxon>
        <taxon>Nematoda</taxon>
        <taxon>Chromadorea</taxon>
        <taxon>Rhabditida</taxon>
        <taxon>Rhabditina</taxon>
        <taxon>Rhabditomorpha</taxon>
        <taxon>Strongyloidea</taxon>
        <taxon>Metastrongylidae</taxon>
        <taxon>Angiostrongylus</taxon>
    </lineage>
</organism>
<keyword evidence="1" id="KW-1185">Reference proteome</keyword>
<accession>A0A0K0D763</accession>
<dbReference type="AlphaFoldDB" id="A0A0K0D763"/>
<evidence type="ECO:0000313" key="2">
    <source>
        <dbReference type="WBParaSite" id="ACAC_0000590801-mRNA-1"/>
    </source>
</evidence>
<protein>
    <submittedName>
        <fullName evidence="2">NPH3 domain-containing protein</fullName>
    </submittedName>
</protein>
<evidence type="ECO:0000313" key="1">
    <source>
        <dbReference type="Proteomes" id="UP000035642"/>
    </source>
</evidence>
<dbReference type="STRING" id="6313.A0A0K0D763"/>